<protein>
    <submittedName>
        <fullName evidence="4">Uncharacterized protein</fullName>
    </submittedName>
</protein>
<reference evidence="4" key="1">
    <citation type="submission" date="2021-06" db="EMBL/GenBank/DDBJ databases">
        <authorList>
            <person name="Hodson N. C."/>
            <person name="Mongue J. A."/>
            <person name="Jaron S. K."/>
        </authorList>
    </citation>
    <scope>NUCLEOTIDE SEQUENCE</scope>
</reference>
<dbReference type="InterPro" id="IPR000618">
    <property type="entry name" value="Insect_cuticle"/>
</dbReference>
<feature type="compositionally biased region" description="Polar residues" evidence="2">
    <location>
        <begin position="221"/>
        <end position="243"/>
    </location>
</feature>
<feature type="chain" id="PRO_5035153131" evidence="3">
    <location>
        <begin position="22"/>
        <end position="363"/>
    </location>
</feature>
<name>A0A8J2K4E3_9HEXA</name>
<feature type="compositionally biased region" description="Acidic residues" evidence="2">
    <location>
        <begin position="131"/>
        <end position="145"/>
    </location>
</feature>
<feature type="compositionally biased region" description="Low complexity" evidence="2">
    <location>
        <begin position="62"/>
        <end position="75"/>
    </location>
</feature>
<dbReference type="Pfam" id="PF00379">
    <property type="entry name" value="Chitin_bind_4"/>
    <property type="match status" value="1"/>
</dbReference>
<evidence type="ECO:0000256" key="3">
    <source>
        <dbReference type="SAM" id="SignalP"/>
    </source>
</evidence>
<organism evidence="4 5">
    <name type="scientific">Allacma fusca</name>
    <dbReference type="NCBI Taxonomy" id="39272"/>
    <lineage>
        <taxon>Eukaryota</taxon>
        <taxon>Metazoa</taxon>
        <taxon>Ecdysozoa</taxon>
        <taxon>Arthropoda</taxon>
        <taxon>Hexapoda</taxon>
        <taxon>Collembola</taxon>
        <taxon>Symphypleona</taxon>
        <taxon>Sminthuridae</taxon>
        <taxon>Allacma</taxon>
    </lineage>
</organism>
<sequence length="363" mass="39781">MIPRVFTVCLLCSFLVDTSLGAPQPDPQRSVQLGGAGPRPVALNQIQGGPIYTQQLAFGPAQPQLLQPSPTPSQQGNRIRVPQGLQSQQQQQFPQGGPSPQARPFALQPFPGAGAPVRQQPIILKSPASQQEEEEYDEDEYEDEPAAAPAPKPQPSPRPQVQRGPPARINPQSILINQQSPQPGPGGQRFIVPQQIQPQPTPQQIRRPVQQRVIPSAPIQVVTSQPQLQGRQPSQRPTSSLGSDSRLKNRVSTPPPIQTINRFMRNNPDGSITWGYENEDGTFKEETLGADCVVRGKYGYVDPDGNKREYEYQQGNPCDPNKKDEPEEDEEVIGGPSSQQKLGGLLTARPGQLQGRRPVQVYQ</sequence>
<comment type="caution">
    <text evidence="4">The sequence shown here is derived from an EMBL/GenBank/DDBJ whole genome shotgun (WGS) entry which is preliminary data.</text>
</comment>
<dbReference type="AlphaFoldDB" id="A0A8J2K4E3"/>
<evidence type="ECO:0000313" key="5">
    <source>
        <dbReference type="Proteomes" id="UP000708208"/>
    </source>
</evidence>
<accession>A0A8J2K4E3</accession>
<evidence type="ECO:0000313" key="4">
    <source>
        <dbReference type="EMBL" id="CAG7719814.1"/>
    </source>
</evidence>
<keyword evidence="3" id="KW-0732">Signal</keyword>
<feature type="region of interest" description="Disordered" evidence="2">
    <location>
        <begin position="62"/>
        <end position="267"/>
    </location>
</feature>
<feature type="compositionally biased region" description="Pro residues" evidence="2">
    <location>
        <begin position="148"/>
        <end position="158"/>
    </location>
</feature>
<evidence type="ECO:0000256" key="1">
    <source>
        <dbReference type="PROSITE-ProRule" id="PRU00497"/>
    </source>
</evidence>
<dbReference type="PROSITE" id="PS51155">
    <property type="entry name" value="CHIT_BIND_RR_2"/>
    <property type="match status" value="1"/>
</dbReference>
<dbReference type="OrthoDB" id="7222477at2759"/>
<dbReference type="InterPro" id="IPR050468">
    <property type="entry name" value="Cuticle_Struct_Prot"/>
</dbReference>
<feature type="compositionally biased region" description="Low complexity" evidence="2">
    <location>
        <begin position="82"/>
        <end position="100"/>
    </location>
</feature>
<dbReference type="GO" id="GO:0062129">
    <property type="term" value="C:chitin-based extracellular matrix"/>
    <property type="evidence" value="ECO:0007669"/>
    <property type="project" value="TreeGrafter"/>
</dbReference>
<gene>
    <name evidence="4" type="ORF">AFUS01_LOCUS9120</name>
</gene>
<feature type="signal peptide" evidence="3">
    <location>
        <begin position="1"/>
        <end position="21"/>
    </location>
</feature>
<keyword evidence="1" id="KW-0193">Cuticle</keyword>
<keyword evidence="5" id="KW-1185">Reference proteome</keyword>
<dbReference type="GO" id="GO:0008010">
    <property type="term" value="F:structural constituent of chitin-based larval cuticle"/>
    <property type="evidence" value="ECO:0007669"/>
    <property type="project" value="TreeGrafter"/>
</dbReference>
<dbReference type="PANTHER" id="PTHR10380:SF2">
    <property type="entry name" value="AGAP003037-PA"/>
    <property type="match status" value="1"/>
</dbReference>
<dbReference type="Proteomes" id="UP000708208">
    <property type="component" value="Unassembled WGS sequence"/>
</dbReference>
<feature type="compositionally biased region" description="Low complexity" evidence="2">
    <location>
        <begin position="188"/>
        <end position="215"/>
    </location>
</feature>
<dbReference type="EMBL" id="CAJVCH010064825">
    <property type="protein sequence ID" value="CAG7719814.1"/>
    <property type="molecule type" value="Genomic_DNA"/>
</dbReference>
<feature type="region of interest" description="Disordered" evidence="2">
    <location>
        <begin position="301"/>
        <end position="363"/>
    </location>
</feature>
<dbReference type="PANTHER" id="PTHR10380">
    <property type="entry name" value="CUTICLE PROTEIN"/>
    <property type="match status" value="1"/>
</dbReference>
<evidence type="ECO:0000256" key="2">
    <source>
        <dbReference type="SAM" id="MobiDB-lite"/>
    </source>
</evidence>
<proteinExistence type="predicted"/>